<keyword evidence="5" id="KW-0833">Ubl conjugation pathway</keyword>
<dbReference type="FunFam" id="3.10.20.90:FF:000034">
    <property type="entry name" value="Ubiquitin carboxyl-terminal hydrolase 13"/>
    <property type="match status" value="1"/>
</dbReference>
<keyword evidence="8" id="KW-0175">Coiled coil</keyword>
<proteinExistence type="inferred from homology"/>
<keyword evidence="7" id="KW-0788">Thiol protease</keyword>
<dbReference type="Proteomes" id="UP000075243">
    <property type="component" value="Chromosome 3"/>
</dbReference>
<evidence type="ECO:0000256" key="1">
    <source>
        <dbReference type="ARBA" id="ARBA00000707"/>
    </source>
</evidence>
<dbReference type="InterPro" id="IPR028889">
    <property type="entry name" value="USP"/>
</dbReference>
<dbReference type="InterPro" id="IPR050164">
    <property type="entry name" value="Peptidase_C19"/>
</dbReference>
<gene>
    <name evidence="11" type="ORF">KK1_010291</name>
</gene>
<dbReference type="OMA" id="QFLPCET"/>
<evidence type="ECO:0000313" key="11">
    <source>
        <dbReference type="EMBL" id="KYP71048.1"/>
    </source>
</evidence>
<comment type="similarity">
    <text evidence="2">Belongs to the peptidase C19 family.</text>
</comment>
<evidence type="ECO:0000256" key="4">
    <source>
        <dbReference type="ARBA" id="ARBA00022670"/>
    </source>
</evidence>
<dbReference type="EMBL" id="CM003605">
    <property type="protein sequence ID" value="KYP71048.1"/>
    <property type="molecule type" value="Genomic_DNA"/>
</dbReference>
<accession>A0A151TVL2</accession>
<dbReference type="SMART" id="SM00061">
    <property type="entry name" value="MATH"/>
    <property type="match status" value="1"/>
</dbReference>
<name>A0A151TVL2_CAJCA</name>
<dbReference type="AlphaFoldDB" id="A0A151TVL2"/>
<dbReference type="InterPro" id="IPR002083">
    <property type="entry name" value="MATH/TRAF_dom"/>
</dbReference>
<dbReference type="SUPFAM" id="SSF54001">
    <property type="entry name" value="Cysteine proteinases"/>
    <property type="match status" value="1"/>
</dbReference>
<comment type="catalytic activity">
    <reaction evidence="1">
        <text>Thiol-dependent hydrolysis of ester, thioester, amide, peptide and isopeptide bonds formed by the C-terminal Gly of ubiquitin (a 76-residue protein attached to proteins as an intracellular targeting signal).</text>
        <dbReference type="EC" id="3.4.19.12"/>
    </reaction>
</comment>
<dbReference type="FunFam" id="2.60.210.10:FF:000005">
    <property type="entry name" value="Ubiquitin carboxyl-terminal hydrolase 13"/>
    <property type="match status" value="1"/>
</dbReference>
<dbReference type="InterPro" id="IPR029346">
    <property type="entry name" value="USP_C"/>
</dbReference>
<evidence type="ECO:0000256" key="8">
    <source>
        <dbReference type="SAM" id="Coils"/>
    </source>
</evidence>
<dbReference type="GO" id="GO:0031647">
    <property type="term" value="P:regulation of protein stability"/>
    <property type="evidence" value="ECO:0007669"/>
    <property type="project" value="TreeGrafter"/>
</dbReference>
<dbReference type="Pfam" id="PF00443">
    <property type="entry name" value="UCH"/>
    <property type="match status" value="1"/>
</dbReference>
<dbReference type="GO" id="GO:0006508">
    <property type="term" value="P:proteolysis"/>
    <property type="evidence" value="ECO:0007669"/>
    <property type="project" value="UniProtKB-KW"/>
</dbReference>
<evidence type="ECO:0000259" key="10">
    <source>
        <dbReference type="PROSITE" id="PS50235"/>
    </source>
</evidence>
<keyword evidence="12" id="KW-1185">Reference proteome</keyword>
<sequence length="1134" mass="132863">MLVPSHTDSAENNHQPMEVVAQPDAVNTVENQPVEDPTSSRFTWRIDGFSRMNTKKLYSDVFVVGGFKWRVLIFPKGNNVDYLSMYLDVADSASLPYGWSRYAQFSLAVVNQIHNKYSVRKDTQHQFNARESDWGFTSFMPLGELYDPSRGYLVNDTLVVEAEVLVRRIVDYWTYDSKKETGYVGLKNQGATCYMNSLLQTLYHIPYFRKAVYHMPTTENDMPSGSIPLALQSLFYKLQYSDTSVATKELTKSFGWDTYDSFMQHDVQELNRVLCEKLEDKMKGTVVEGTIQKLFEGHHMNYIECINVDYKSTRKESFYDLQLDVKGCPDVYASFDKYVEVERLEGDNKYHAEQYGLQDAKKGVLFIDFPPVLQLQLKRFEYDFMRDTMVKINDRYEFPLQLDLDRENGKYLSPDADRNVRNLYTLHSVLVHSGGVHGGHYYAFIRPTLSEQWYKFDDERVTKEDTKRALEEQYGGEEELPQTNPGFNNTPFKFTKYSNAYMLVYIREADKEKVICNVDEKDIAEHLRERLKKEQEEKEHKKKEKAEAHLYTIIKVARDEDLTQQIGKDIYFDLVDHDKVRSFRVQKQTSFNLFKEEVAKEFGIPVQFQRFWLWAKRQNHTYRPNRPLTHMEEAQSVGQLREVSNKVHNAELKLFLEVELGPDLRPIAPPDKTKDDILLFFKLYDPEKEELSYVGRMFVKSTGKPSEILTKLNKMAGYDPDEEIGLYEMILESCGICDVTMPTIAVQEIKFEPNVMCEPIDKKVTFRASQTLLMHELLYFGCFIDLFFKIVVHFRSLDKPKEDDFCLEMSRLFTYDDVVERVAQQLGLDDPSIIRLTPHNCYSQQPKPQPIKYRGVEHLSDMLVHYNQTSDILYYEVLDIPLPELQGLKTLKVAFHHATKEEVVIHTIRLPKQSTVGDVLDDLKTKVELSDPEAELRLLEVFYHKIYKVFPPNEKIENINDQYWTLRAEELSVHEVFLLLFFQMTAPVDTKYSITVYISIPEEEKNLGPHDRLIHVYHFTKDTAQNQMQIQNFGEPFFLVIREGETLSEIKVRIQKKLQVPDDEFVKWKFAFFSLGRPEYLQDSDIVSSRFQRRDVYGAWEQYLGLEHTDNAPKRSYAVNQNRHTFEKPVKIYN</sequence>
<dbReference type="GO" id="GO:0016579">
    <property type="term" value="P:protein deubiquitination"/>
    <property type="evidence" value="ECO:0007669"/>
    <property type="project" value="InterPro"/>
</dbReference>
<feature type="domain" description="USP" evidence="10">
    <location>
        <begin position="184"/>
        <end position="508"/>
    </location>
</feature>
<organism evidence="11 12">
    <name type="scientific">Cajanus cajan</name>
    <name type="common">Pigeon pea</name>
    <name type="synonym">Cajanus indicus</name>
    <dbReference type="NCBI Taxonomy" id="3821"/>
    <lineage>
        <taxon>Eukaryota</taxon>
        <taxon>Viridiplantae</taxon>
        <taxon>Streptophyta</taxon>
        <taxon>Embryophyta</taxon>
        <taxon>Tracheophyta</taxon>
        <taxon>Spermatophyta</taxon>
        <taxon>Magnoliopsida</taxon>
        <taxon>eudicotyledons</taxon>
        <taxon>Gunneridae</taxon>
        <taxon>Pentapetalae</taxon>
        <taxon>rosids</taxon>
        <taxon>fabids</taxon>
        <taxon>Fabales</taxon>
        <taxon>Fabaceae</taxon>
        <taxon>Papilionoideae</taxon>
        <taxon>50 kb inversion clade</taxon>
        <taxon>NPAAA clade</taxon>
        <taxon>indigoferoid/millettioid clade</taxon>
        <taxon>Phaseoleae</taxon>
        <taxon>Cajanus</taxon>
    </lineage>
</organism>
<dbReference type="EC" id="3.4.19.12" evidence="3"/>
<evidence type="ECO:0000256" key="7">
    <source>
        <dbReference type="ARBA" id="ARBA00022807"/>
    </source>
</evidence>
<feature type="domain" description="MATH" evidence="9">
    <location>
        <begin position="39"/>
        <end position="164"/>
    </location>
</feature>
<evidence type="ECO:0000313" key="12">
    <source>
        <dbReference type="Proteomes" id="UP000075243"/>
    </source>
</evidence>
<dbReference type="PROSITE" id="PS50144">
    <property type="entry name" value="MATH"/>
    <property type="match status" value="1"/>
</dbReference>
<keyword evidence="6 11" id="KW-0378">Hydrolase</keyword>
<dbReference type="PROSITE" id="PS50235">
    <property type="entry name" value="USP_3"/>
    <property type="match status" value="1"/>
</dbReference>
<dbReference type="InterPro" id="IPR008974">
    <property type="entry name" value="TRAF-like"/>
</dbReference>
<dbReference type="Pfam" id="PF22486">
    <property type="entry name" value="MATH_2"/>
    <property type="match status" value="1"/>
</dbReference>
<dbReference type="InterPro" id="IPR038765">
    <property type="entry name" value="Papain-like_cys_pep_sf"/>
</dbReference>
<dbReference type="CDD" id="cd00121">
    <property type="entry name" value="MATH"/>
    <property type="match status" value="1"/>
</dbReference>
<dbReference type="InterPro" id="IPR001394">
    <property type="entry name" value="Peptidase_C19_UCH"/>
</dbReference>
<evidence type="ECO:0000256" key="6">
    <source>
        <dbReference type="ARBA" id="ARBA00022801"/>
    </source>
</evidence>
<dbReference type="CDD" id="cd02659">
    <property type="entry name" value="peptidase_C19C"/>
    <property type="match status" value="1"/>
</dbReference>
<dbReference type="STRING" id="3821.A0A151TVL2"/>
<dbReference type="PROSITE" id="PS00972">
    <property type="entry name" value="USP_1"/>
    <property type="match status" value="1"/>
</dbReference>
<dbReference type="Pfam" id="PF14533">
    <property type="entry name" value="USP7_C2"/>
    <property type="match status" value="1"/>
</dbReference>
<evidence type="ECO:0000256" key="2">
    <source>
        <dbReference type="ARBA" id="ARBA00009085"/>
    </source>
</evidence>
<evidence type="ECO:0000256" key="5">
    <source>
        <dbReference type="ARBA" id="ARBA00022786"/>
    </source>
</evidence>
<dbReference type="SUPFAM" id="SSF49599">
    <property type="entry name" value="TRAF domain-like"/>
    <property type="match status" value="1"/>
</dbReference>
<dbReference type="PANTHER" id="PTHR24006">
    <property type="entry name" value="UBIQUITIN CARBOXYL-TERMINAL HYDROLASE"/>
    <property type="match status" value="1"/>
</dbReference>
<dbReference type="InterPro" id="IPR018200">
    <property type="entry name" value="USP_CS"/>
</dbReference>
<dbReference type="Gene3D" id="3.90.70.10">
    <property type="entry name" value="Cysteine proteinases"/>
    <property type="match status" value="1"/>
</dbReference>
<evidence type="ECO:0000259" key="9">
    <source>
        <dbReference type="PROSITE" id="PS50144"/>
    </source>
</evidence>
<dbReference type="Gramene" id="C.cajan_10007.t">
    <property type="protein sequence ID" value="C.cajan_10007.t"/>
    <property type="gene ID" value="C.cajan_10007"/>
</dbReference>
<reference evidence="11 12" key="1">
    <citation type="journal article" date="2012" name="Nat. Biotechnol.">
        <title>Draft genome sequence of pigeonpea (Cajanus cajan), an orphan legume crop of resource-poor farmers.</title>
        <authorList>
            <person name="Varshney R.K."/>
            <person name="Chen W."/>
            <person name="Li Y."/>
            <person name="Bharti A.K."/>
            <person name="Saxena R.K."/>
            <person name="Schlueter J.A."/>
            <person name="Donoghue M.T."/>
            <person name="Azam S."/>
            <person name="Fan G."/>
            <person name="Whaley A.M."/>
            <person name="Farmer A.D."/>
            <person name="Sheridan J."/>
            <person name="Iwata A."/>
            <person name="Tuteja R."/>
            <person name="Penmetsa R.V."/>
            <person name="Wu W."/>
            <person name="Upadhyaya H.D."/>
            <person name="Yang S.P."/>
            <person name="Shah T."/>
            <person name="Saxena K.B."/>
            <person name="Michael T."/>
            <person name="McCombie W.R."/>
            <person name="Yang B."/>
            <person name="Zhang G."/>
            <person name="Yang H."/>
            <person name="Wang J."/>
            <person name="Spillane C."/>
            <person name="Cook D.R."/>
            <person name="May G.D."/>
            <person name="Xu X."/>
            <person name="Jackson S.A."/>
        </authorList>
    </citation>
    <scope>NUCLEOTIDE SEQUENCE [LARGE SCALE GENOMIC DNA]</scope>
    <source>
        <strain evidence="12">cv. Asha</strain>
    </source>
</reference>
<dbReference type="GO" id="GO:0005829">
    <property type="term" value="C:cytosol"/>
    <property type="evidence" value="ECO:0007669"/>
    <property type="project" value="TreeGrafter"/>
</dbReference>
<dbReference type="Pfam" id="PF12436">
    <property type="entry name" value="USP7_ICP0_bdg"/>
    <property type="match status" value="1"/>
</dbReference>
<feature type="coiled-coil region" evidence="8">
    <location>
        <begin position="517"/>
        <end position="548"/>
    </location>
</feature>
<dbReference type="Gene3D" id="2.60.210.10">
    <property type="entry name" value="Apoptosis, Tumor Necrosis Factor Receptor Associated Protein 2, Chain A"/>
    <property type="match status" value="1"/>
</dbReference>
<dbReference type="Gene3D" id="3.10.20.90">
    <property type="entry name" value="Phosphatidylinositol 3-kinase Catalytic Subunit, Chain A, domain 1"/>
    <property type="match status" value="2"/>
</dbReference>
<evidence type="ECO:0000256" key="3">
    <source>
        <dbReference type="ARBA" id="ARBA00012759"/>
    </source>
</evidence>
<keyword evidence="4" id="KW-0645">Protease</keyword>
<dbReference type="GO" id="GO:0004843">
    <property type="term" value="F:cysteine-type deubiquitinase activity"/>
    <property type="evidence" value="ECO:0007669"/>
    <property type="project" value="UniProtKB-EC"/>
</dbReference>
<dbReference type="PANTHER" id="PTHR24006:SF942">
    <property type="entry name" value="UBIQUITIN C-TERMINAL HYDROLASE 12"/>
    <property type="match status" value="1"/>
</dbReference>
<protein>
    <recommendedName>
        <fullName evidence="3">ubiquitinyl hydrolase 1</fullName>
        <ecNumber evidence="3">3.4.19.12</ecNumber>
    </recommendedName>
</protein>
<dbReference type="PROSITE" id="PS00973">
    <property type="entry name" value="USP_2"/>
    <property type="match status" value="1"/>
</dbReference>
<dbReference type="FunFam" id="3.90.70.10:FF:000002">
    <property type="entry name" value="Ubiquitin carboxyl-terminal hydrolase 13"/>
    <property type="match status" value="1"/>
</dbReference>
<dbReference type="GO" id="GO:0005634">
    <property type="term" value="C:nucleus"/>
    <property type="evidence" value="ECO:0007669"/>
    <property type="project" value="TreeGrafter"/>
</dbReference>
<dbReference type="InterPro" id="IPR024729">
    <property type="entry name" value="USP7_ICP0-binding_dom"/>
</dbReference>